<comment type="caution">
    <text evidence="2">The sequence shown here is derived from an EMBL/GenBank/DDBJ whole genome shotgun (WGS) entry which is preliminary data.</text>
</comment>
<protein>
    <submittedName>
        <fullName evidence="2">Protein ROOT PRIMORDIUM defective</fullName>
    </submittedName>
</protein>
<feature type="domain" description="PORR" evidence="1">
    <location>
        <begin position="12"/>
        <end position="76"/>
    </location>
</feature>
<evidence type="ECO:0000313" key="2">
    <source>
        <dbReference type="EMBL" id="KAL0317759.1"/>
    </source>
</evidence>
<dbReference type="PANTHER" id="PTHR31476:SF9">
    <property type="entry name" value="PROTEIN ROOT PRIMORDIUM DEFECTIVE 1"/>
    <property type="match status" value="1"/>
</dbReference>
<accession>A0AAW2LFA7</accession>
<dbReference type="PANTHER" id="PTHR31476">
    <property type="entry name" value="PROTEIN WHAT'S THIS FACTOR 1 HOMOLOG, CHLOROPLASTIC"/>
    <property type="match status" value="1"/>
</dbReference>
<name>A0AAW2LFA7_9LAMI</name>
<dbReference type="EMBL" id="JACGWK010000014">
    <property type="protein sequence ID" value="KAL0317759.1"/>
    <property type="molecule type" value="Genomic_DNA"/>
</dbReference>
<reference evidence="2" key="1">
    <citation type="submission" date="2020-06" db="EMBL/GenBank/DDBJ databases">
        <authorList>
            <person name="Li T."/>
            <person name="Hu X."/>
            <person name="Zhang T."/>
            <person name="Song X."/>
            <person name="Zhang H."/>
            <person name="Dai N."/>
            <person name="Sheng W."/>
            <person name="Hou X."/>
            <person name="Wei L."/>
        </authorList>
    </citation>
    <scope>NUCLEOTIDE SEQUENCE</scope>
    <source>
        <strain evidence="2">G01</strain>
        <tissue evidence="2">Leaf</tissue>
    </source>
</reference>
<dbReference type="AlphaFoldDB" id="A0AAW2LFA7"/>
<dbReference type="GO" id="GO:0003723">
    <property type="term" value="F:RNA binding"/>
    <property type="evidence" value="ECO:0007669"/>
    <property type="project" value="InterPro"/>
</dbReference>
<dbReference type="Pfam" id="PF11955">
    <property type="entry name" value="PORR"/>
    <property type="match status" value="1"/>
</dbReference>
<sequence length="183" mass="21505">MFIWKGLRILGWQWICLKKLKEFLLQHQGIFYISTRGNYGKLHTVFLREAYKKGELLVPNELYLARRKLAELVLVSPRKARLDKELANYRRDGLENDVKSVKRDDMEDDFQVKENDALLGKLWRPKEVNISFDMQYGWRSCTLEYTYDASVDLIMQTTYAKQKSSSGRSNFGILIVDGTRLAR</sequence>
<gene>
    <name evidence="2" type="ORF">Sangu_2190200</name>
</gene>
<dbReference type="InterPro" id="IPR021099">
    <property type="entry name" value="PORR_domain"/>
</dbReference>
<reference evidence="2" key="2">
    <citation type="journal article" date="2024" name="Plant">
        <title>Genomic evolution and insights into agronomic trait innovations of Sesamum species.</title>
        <authorList>
            <person name="Miao H."/>
            <person name="Wang L."/>
            <person name="Qu L."/>
            <person name="Liu H."/>
            <person name="Sun Y."/>
            <person name="Le M."/>
            <person name="Wang Q."/>
            <person name="Wei S."/>
            <person name="Zheng Y."/>
            <person name="Lin W."/>
            <person name="Duan Y."/>
            <person name="Cao H."/>
            <person name="Xiong S."/>
            <person name="Wang X."/>
            <person name="Wei L."/>
            <person name="Li C."/>
            <person name="Ma Q."/>
            <person name="Ju M."/>
            <person name="Zhao R."/>
            <person name="Li G."/>
            <person name="Mu C."/>
            <person name="Tian Q."/>
            <person name="Mei H."/>
            <person name="Zhang T."/>
            <person name="Gao T."/>
            <person name="Zhang H."/>
        </authorList>
    </citation>
    <scope>NUCLEOTIDE SEQUENCE</scope>
    <source>
        <strain evidence="2">G01</strain>
    </source>
</reference>
<proteinExistence type="predicted"/>
<organism evidence="2">
    <name type="scientific">Sesamum angustifolium</name>
    <dbReference type="NCBI Taxonomy" id="2727405"/>
    <lineage>
        <taxon>Eukaryota</taxon>
        <taxon>Viridiplantae</taxon>
        <taxon>Streptophyta</taxon>
        <taxon>Embryophyta</taxon>
        <taxon>Tracheophyta</taxon>
        <taxon>Spermatophyta</taxon>
        <taxon>Magnoliopsida</taxon>
        <taxon>eudicotyledons</taxon>
        <taxon>Gunneridae</taxon>
        <taxon>Pentapetalae</taxon>
        <taxon>asterids</taxon>
        <taxon>lamiids</taxon>
        <taxon>Lamiales</taxon>
        <taxon>Pedaliaceae</taxon>
        <taxon>Sesamum</taxon>
    </lineage>
</organism>
<evidence type="ECO:0000259" key="1">
    <source>
        <dbReference type="Pfam" id="PF11955"/>
    </source>
</evidence>
<dbReference type="InterPro" id="IPR045040">
    <property type="entry name" value="PORR_fam"/>
</dbReference>